<dbReference type="Proteomes" id="UP000823632">
    <property type="component" value="Unassembled WGS sequence"/>
</dbReference>
<name>A0A9D9DMX1_9BACT</name>
<protein>
    <submittedName>
        <fullName evidence="1">Uncharacterized protein</fullName>
    </submittedName>
</protein>
<reference evidence="1" key="2">
    <citation type="journal article" date="2021" name="PeerJ">
        <title>Extensive microbial diversity within the chicken gut microbiome revealed by metagenomics and culture.</title>
        <authorList>
            <person name="Gilroy R."/>
            <person name="Ravi A."/>
            <person name="Getino M."/>
            <person name="Pursley I."/>
            <person name="Horton D.L."/>
            <person name="Alikhan N.F."/>
            <person name="Baker D."/>
            <person name="Gharbi K."/>
            <person name="Hall N."/>
            <person name="Watson M."/>
            <person name="Adriaenssens E.M."/>
            <person name="Foster-Nyarko E."/>
            <person name="Jarju S."/>
            <person name="Secka A."/>
            <person name="Antonio M."/>
            <person name="Oren A."/>
            <person name="Chaudhuri R.R."/>
            <person name="La Ragione R."/>
            <person name="Hildebrand F."/>
            <person name="Pallen M.J."/>
        </authorList>
    </citation>
    <scope>NUCLEOTIDE SEQUENCE</scope>
    <source>
        <strain evidence="1">10192</strain>
    </source>
</reference>
<dbReference type="AlphaFoldDB" id="A0A9D9DMX1"/>
<evidence type="ECO:0000313" key="1">
    <source>
        <dbReference type="EMBL" id="MBO8430017.1"/>
    </source>
</evidence>
<gene>
    <name evidence="1" type="ORF">IAC76_01385</name>
</gene>
<sequence length="49" mass="5869">MENEKRRFSDLSDDEIYIELNKRLKELEAEDYDFPDSSVDLIEQVMQTA</sequence>
<reference evidence="1" key="1">
    <citation type="submission" date="2020-10" db="EMBL/GenBank/DDBJ databases">
        <authorList>
            <person name="Gilroy R."/>
        </authorList>
    </citation>
    <scope>NUCLEOTIDE SEQUENCE</scope>
    <source>
        <strain evidence="1">10192</strain>
    </source>
</reference>
<proteinExistence type="predicted"/>
<evidence type="ECO:0000313" key="2">
    <source>
        <dbReference type="Proteomes" id="UP000823632"/>
    </source>
</evidence>
<organism evidence="1 2">
    <name type="scientific">Candidatus Scatousia excrementipullorum</name>
    <dbReference type="NCBI Taxonomy" id="2840936"/>
    <lineage>
        <taxon>Bacteria</taxon>
        <taxon>Candidatus Scatousia</taxon>
    </lineage>
</organism>
<accession>A0A9D9DMX1</accession>
<dbReference type="EMBL" id="JADIND010000031">
    <property type="protein sequence ID" value="MBO8430017.1"/>
    <property type="molecule type" value="Genomic_DNA"/>
</dbReference>
<comment type="caution">
    <text evidence="1">The sequence shown here is derived from an EMBL/GenBank/DDBJ whole genome shotgun (WGS) entry which is preliminary data.</text>
</comment>